<dbReference type="Gene3D" id="2.60.40.680">
    <property type="match status" value="1"/>
</dbReference>
<gene>
    <name evidence="2" type="ORF">UY81_C0006G0014</name>
</gene>
<evidence type="ECO:0008006" key="4">
    <source>
        <dbReference type="Google" id="ProtNLM"/>
    </source>
</evidence>
<keyword evidence="1" id="KW-1133">Transmembrane helix</keyword>
<feature type="transmembrane region" description="Helical" evidence="1">
    <location>
        <begin position="484"/>
        <end position="503"/>
    </location>
</feature>
<comment type="caution">
    <text evidence="2">The sequence shown here is derived from an EMBL/GenBank/DDBJ whole genome shotgun (WGS) entry which is preliminary data.</text>
</comment>
<proteinExistence type="predicted"/>
<sequence length="539" mass="57701">MFLSNILSLRSIKVGVLFFFFSFAQVVYATDATLFLSPVTGTFVIGDTFSVQVMVASDGVNLNAVEGKITFDSEMLEIMSATTSDSALTSWAIPPTIDSQKGELSWSGIVPRGITGERLLLFQFEVKGRRAGEAPLRFTTGAAVLAADGNGTNVLTSMNGGVYVITPKEVLPQTSSGGSAFSTSETSGGEVLGAATGTTHITSTTHPDPERWYTERTGIFAWEVPLGVVAVHTGFDNKSTGAPFREYRPAIKEKTIKDIFDGVQYFHLSREYENGETDIEHRRVAVDATPPAGLSATIISRDDATDPTVSFLVAATDTVSGIDHFTFALDDASPVEWHDDGTHRYALSRVSPGQHVLHGVAYDQAGNITSIDENFSVDALPPPEVILSKTTPKEGEQFTLSGKTIPGGTVRLFVARGGEEPSVEEVTSDAHGTFSLASVVRLSPGVYEYWGEVKNVHGAVSSQSVHASVVVSTTLLGLVKRHPMIPAAVVGLFVILAGTIFLVRRARRGIGEKEDEEVEKSLVAMVSRKKVIWVVVGGT</sequence>
<dbReference type="EMBL" id="LCRM01000006">
    <property type="protein sequence ID" value="KKW37040.1"/>
    <property type="molecule type" value="Genomic_DNA"/>
</dbReference>
<dbReference type="AlphaFoldDB" id="A0A0G1Y1K9"/>
<dbReference type="SUPFAM" id="SSF49384">
    <property type="entry name" value="Carbohydrate-binding domain"/>
    <property type="match status" value="1"/>
</dbReference>
<keyword evidence="1" id="KW-0472">Membrane</keyword>
<accession>A0A0G1Y1K9</accession>
<organism evidence="2 3">
    <name type="scientific">Candidatus Giovannonibacteria bacterium GW2011_GWA2_53_7</name>
    <dbReference type="NCBI Taxonomy" id="1618650"/>
    <lineage>
        <taxon>Bacteria</taxon>
        <taxon>Candidatus Giovannoniibacteriota</taxon>
    </lineage>
</organism>
<dbReference type="Proteomes" id="UP000034290">
    <property type="component" value="Unassembled WGS sequence"/>
</dbReference>
<dbReference type="CDD" id="cd08547">
    <property type="entry name" value="Type_II_cohesin"/>
    <property type="match status" value="1"/>
</dbReference>
<reference evidence="2 3" key="1">
    <citation type="journal article" date="2015" name="Nature">
        <title>rRNA introns, odd ribosomes, and small enigmatic genomes across a large radiation of phyla.</title>
        <authorList>
            <person name="Brown C.T."/>
            <person name="Hug L.A."/>
            <person name="Thomas B.C."/>
            <person name="Sharon I."/>
            <person name="Castelle C.J."/>
            <person name="Singh A."/>
            <person name="Wilkins M.J."/>
            <person name="Williams K.H."/>
            <person name="Banfield J.F."/>
        </authorList>
    </citation>
    <scope>NUCLEOTIDE SEQUENCE [LARGE SCALE GENOMIC DNA]</scope>
</reference>
<name>A0A0G1Y1K9_9BACT</name>
<dbReference type="InterPro" id="IPR008965">
    <property type="entry name" value="CBM2/CBM3_carb-bd_dom_sf"/>
</dbReference>
<evidence type="ECO:0000256" key="1">
    <source>
        <dbReference type="SAM" id="Phobius"/>
    </source>
</evidence>
<evidence type="ECO:0000313" key="3">
    <source>
        <dbReference type="Proteomes" id="UP000034290"/>
    </source>
</evidence>
<dbReference type="GO" id="GO:0030246">
    <property type="term" value="F:carbohydrate binding"/>
    <property type="evidence" value="ECO:0007669"/>
    <property type="project" value="InterPro"/>
</dbReference>
<keyword evidence="1" id="KW-0812">Transmembrane</keyword>
<protein>
    <recommendedName>
        <fullName evidence="4">Cohesin domain-containing protein</fullName>
    </recommendedName>
</protein>
<evidence type="ECO:0000313" key="2">
    <source>
        <dbReference type="EMBL" id="KKW37040.1"/>
    </source>
</evidence>